<evidence type="ECO:0000256" key="5">
    <source>
        <dbReference type="SAM" id="Phobius"/>
    </source>
</evidence>
<reference evidence="6 7" key="1">
    <citation type="submission" date="2019-06" db="EMBL/GenBank/DDBJ databases">
        <authorList>
            <person name="Broberg M."/>
        </authorList>
    </citation>
    <scope>NUCLEOTIDE SEQUENCE [LARGE SCALE GENOMIC DNA]</scope>
</reference>
<evidence type="ECO:0000256" key="1">
    <source>
        <dbReference type="ARBA" id="ARBA00004651"/>
    </source>
</evidence>
<gene>
    <name evidence="6" type="ORF">CLO192961_LOCUS228772</name>
</gene>
<comment type="subcellular location">
    <subcellularLocation>
        <location evidence="1">Cell membrane</location>
        <topology evidence="1">Multi-pass membrane protein</topology>
    </subcellularLocation>
</comment>
<evidence type="ECO:0000313" key="6">
    <source>
        <dbReference type="EMBL" id="VUC28216.1"/>
    </source>
</evidence>
<dbReference type="InterPro" id="IPR002523">
    <property type="entry name" value="MgTranspt_CorA/ZnTranspt_ZntB"/>
</dbReference>
<evidence type="ECO:0000256" key="2">
    <source>
        <dbReference type="ARBA" id="ARBA00022692"/>
    </source>
</evidence>
<feature type="transmembrane region" description="Helical" evidence="5">
    <location>
        <begin position="318"/>
        <end position="338"/>
    </location>
</feature>
<sequence>MNMTRPGLPALDEPRVQRISLNFLPHISRDPKDEPKSGVLRDKIELCDQLTASLHLPPFFLQHKAWDSNGFLISRHLTHPHKGHEFQSYAGRFLIKVVKQANNKWTYSWQFLSFSILWAKNHEDNKVSCVVVCYDDCGQLETKISDALRKYSPADIKDSPLAIYDAFLQVVIWEYDSALWGFREPVRNIEKAREGFIEDVIKIEMKGESEKITKKYTNMHELSRHSIHMSETLQAASKTVEETLRDIETRLLSPGSGLGLATTNTRNIIAGIRFSNVFLNNLKLRSDAFVARLENEIQMAYNMVSVYQLKESNESTGLTKFVTHLTLFFLPFTFVAGFWGMNFTQLDNDRKMYVSTDIWMFVVTGFGSTLAAFIVLYWKQISAKTRTLYNKITPAPVRRPTFRLNNQFTWKQAV</sequence>
<name>A0ABY6UDE4_BIOOC</name>
<keyword evidence="4 5" id="KW-0472">Membrane</keyword>
<dbReference type="PANTHER" id="PTHR46494">
    <property type="entry name" value="CORA FAMILY METAL ION TRANSPORTER (EUROFUNG)"/>
    <property type="match status" value="1"/>
</dbReference>
<dbReference type="InterPro" id="IPR045863">
    <property type="entry name" value="CorA_TM1_TM2"/>
</dbReference>
<accession>A0ABY6UDE4</accession>
<dbReference type="Gene3D" id="1.20.58.340">
    <property type="entry name" value="Magnesium transport protein CorA, transmembrane region"/>
    <property type="match status" value="1"/>
</dbReference>
<keyword evidence="3 5" id="KW-1133">Transmembrane helix</keyword>
<feature type="transmembrane region" description="Helical" evidence="5">
    <location>
        <begin position="358"/>
        <end position="378"/>
    </location>
</feature>
<organism evidence="6 7">
    <name type="scientific">Bionectria ochroleuca</name>
    <name type="common">Gliocladium roseum</name>
    <dbReference type="NCBI Taxonomy" id="29856"/>
    <lineage>
        <taxon>Eukaryota</taxon>
        <taxon>Fungi</taxon>
        <taxon>Dikarya</taxon>
        <taxon>Ascomycota</taxon>
        <taxon>Pezizomycotina</taxon>
        <taxon>Sordariomycetes</taxon>
        <taxon>Hypocreomycetidae</taxon>
        <taxon>Hypocreales</taxon>
        <taxon>Bionectriaceae</taxon>
        <taxon>Clonostachys</taxon>
    </lineage>
</organism>
<protein>
    <submittedName>
        <fullName evidence="6">Uncharacterized protein</fullName>
    </submittedName>
</protein>
<evidence type="ECO:0000313" key="7">
    <source>
        <dbReference type="Proteomes" id="UP000766486"/>
    </source>
</evidence>
<dbReference type="Pfam" id="PF01544">
    <property type="entry name" value="CorA"/>
    <property type="match status" value="1"/>
</dbReference>
<dbReference type="Proteomes" id="UP000766486">
    <property type="component" value="Unassembled WGS sequence"/>
</dbReference>
<dbReference type="SUPFAM" id="SSF144083">
    <property type="entry name" value="Magnesium transport protein CorA, transmembrane region"/>
    <property type="match status" value="1"/>
</dbReference>
<evidence type="ECO:0000256" key="3">
    <source>
        <dbReference type="ARBA" id="ARBA00022989"/>
    </source>
</evidence>
<keyword evidence="7" id="KW-1185">Reference proteome</keyword>
<comment type="caution">
    <text evidence="6">The sequence shown here is derived from an EMBL/GenBank/DDBJ whole genome shotgun (WGS) entry which is preliminary data.</text>
</comment>
<keyword evidence="2 5" id="KW-0812">Transmembrane</keyword>
<proteinExistence type="predicted"/>
<dbReference type="EMBL" id="CABFNS010000782">
    <property type="protein sequence ID" value="VUC28216.1"/>
    <property type="molecule type" value="Genomic_DNA"/>
</dbReference>
<dbReference type="PANTHER" id="PTHR46494:SF1">
    <property type="entry name" value="CORA FAMILY METAL ION TRANSPORTER (EUROFUNG)"/>
    <property type="match status" value="1"/>
</dbReference>
<evidence type="ECO:0000256" key="4">
    <source>
        <dbReference type="ARBA" id="ARBA00023136"/>
    </source>
</evidence>